<evidence type="ECO:0000256" key="2">
    <source>
        <dbReference type="ARBA" id="ARBA00009539"/>
    </source>
</evidence>
<evidence type="ECO:0000256" key="6">
    <source>
        <dbReference type="ARBA" id="ARBA00023002"/>
    </source>
</evidence>
<evidence type="ECO:0000256" key="3">
    <source>
        <dbReference type="ARBA" id="ARBA00012856"/>
    </source>
</evidence>
<reference evidence="11 12" key="1">
    <citation type="submission" date="2022-05" db="EMBL/GenBank/DDBJ databases">
        <title>Description of the Bartonella bilalgolemii sp. nov. Isolated from Apodemus uralensis (Pallas 1811).</title>
        <authorList>
            <person name="Zgheib R."/>
            <person name="Celebi B."/>
        </authorList>
    </citation>
    <scope>NUCLEOTIDE SEQUENCE [LARGE SCALE GENOMIC DNA]</scope>
    <source>
        <strain evidence="11 12">G70</strain>
    </source>
</reference>
<keyword evidence="4 8" id="KW-0554">One-carbon metabolism</keyword>
<evidence type="ECO:0000259" key="10">
    <source>
        <dbReference type="PROSITE" id="PS51330"/>
    </source>
</evidence>
<gene>
    <name evidence="11" type="ORF">M4Z11_06630</name>
</gene>
<comment type="catalytic activity">
    <reaction evidence="8">
        <text>(6S)-5,6,7,8-tetrahydrofolate + NADP(+) = 7,8-dihydrofolate + NADPH + H(+)</text>
        <dbReference type="Rhea" id="RHEA:15009"/>
        <dbReference type="ChEBI" id="CHEBI:15378"/>
        <dbReference type="ChEBI" id="CHEBI:57451"/>
        <dbReference type="ChEBI" id="CHEBI:57453"/>
        <dbReference type="ChEBI" id="CHEBI:57783"/>
        <dbReference type="ChEBI" id="CHEBI:58349"/>
        <dbReference type="EC" id="1.5.1.3"/>
    </reaction>
</comment>
<keyword evidence="5 8" id="KW-0521">NADP</keyword>
<dbReference type="PANTHER" id="PTHR48069">
    <property type="entry name" value="DIHYDROFOLATE REDUCTASE"/>
    <property type="match status" value="1"/>
</dbReference>
<dbReference type="PROSITE" id="PS00075">
    <property type="entry name" value="DHFR_1"/>
    <property type="match status" value="1"/>
</dbReference>
<dbReference type="InterPro" id="IPR001796">
    <property type="entry name" value="DHFR_dom"/>
</dbReference>
<dbReference type="InterPro" id="IPR024072">
    <property type="entry name" value="DHFR-like_dom_sf"/>
</dbReference>
<evidence type="ECO:0000256" key="9">
    <source>
        <dbReference type="RuleBase" id="RU004474"/>
    </source>
</evidence>
<dbReference type="Proteomes" id="UP001523003">
    <property type="component" value="Unassembled WGS sequence"/>
</dbReference>
<organism evidence="11 12">
    <name type="scientific">Bartonella bilalgolemii</name>
    <dbReference type="NCBI Taxonomy" id="2942911"/>
    <lineage>
        <taxon>Bacteria</taxon>
        <taxon>Pseudomonadati</taxon>
        <taxon>Pseudomonadota</taxon>
        <taxon>Alphaproteobacteria</taxon>
        <taxon>Hyphomicrobiales</taxon>
        <taxon>Bartonellaceae</taxon>
        <taxon>Bartonella</taxon>
    </lineage>
</organism>
<comment type="caution">
    <text evidence="11">The sequence shown here is derived from an EMBL/GenBank/DDBJ whole genome shotgun (WGS) entry which is preliminary data.</text>
</comment>
<keyword evidence="6 8" id="KW-0560">Oxidoreductase</keyword>
<comment type="similarity">
    <text evidence="2 8 9">Belongs to the dihydrofolate reductase family.</text>
</comment>
<dbReference type="InterPro" id="IPR012259">
    <property type="entry name" value="DHFR"/>
</dbReference>
<evidence type="ECO:0000313" key="12">
    <source>
        <dbReference type="Proteomes" id="UP001523003"/>
    </source>
</evidence>
<protein>
    <recommendedName>
        <fullName evidence="3 8">Dihydrofolate reductase</fullName>
        <ecNumber evidence="3 8">1.5.1.3</ecNumber>
    </recommendedName>
</protein>
<comment type="pathway">
    <text evidence="1 8">Cofactor biosynthesis; tetrahydrofolate biosynthesis; 5,6,7,8-tetrahydrofolate from 7,8-dihydrofolate: step 1/1.</text>
</comment>
<dbReference type="EMBL" id="JAMCOF010000013">
    <property type="protein sequence ID" value="MCL6230259.1"/>
    <property type="molecule type" value="Genomic_DNA"/>
</dbReference>
<dbReference type="Gene3D" id="3.40.430.10">
    <property type="entry name" value="Dihydrofolate Reductase, subunit A"/>
    <property type="match status" value="1"/>
</dbReference>
<evidence type="ECO:0000256" key="1">
    <source>
        <dbReference type="ARBA" id="ARBA00004903"/>
    </source>
</evidence>
<dbReference type="PRINTS" id="PR00070">
    <property type="entry name" value="DHFR"/>
</dbReference>
<dbReference type="CDD" id="cd00209">
    <property type="entry name" value="DHFR"/>
    <property type="match status" value="1"/>
</dbReference>
<keyword evidence="12" id="KW-1185">Reference proteome</keyword>
<dbReference type="PANTHER" id="PTHR48069:SF3">
    <property type="entry name" value="DIHYDROFOLATE REDUCTASE"/>
    <property type="match status" value="1"/>
</dbReference>
<dbReference type="RefSeq" id="WP_249677776.1">
    <property type="nucleotide sequence ID" value="NZ_JAMCOF010000013.1"/>
</dbReference>
<dbReference type="Pfam" id="PF00186">
    <property type="entry name" value="DHFR_1"/>
    <property type="match status" value="1"/>
</dbReference>
<dbReference type="PIRSF" id="PIRSF000194">
    <property type="entry name" value="DHFR"/>
    <property type="match status" value="1"/>
</dbReference>
<name>A0ABT0PAB5_9HYPH</name>
<dbReference type="PROSITE" id="PS51330">
    <property type="entry name" value="DHFR_2"/>
    <property type="match status" value="1"/>
</dbReference>
<sequence>MTLPVCLIAAVSQNNVIGCAGAMPWHLSTDLQRFKALTLNKPIIMGRKTWDSLGRPLPDRTNIVITRNRTFVSEGAVIVHSLSQARHIAEQVAFQSGADAVFIIGGGEIFQQGLHIADKIFFTEILAFIEGDSFFPVFDKEKWTIIKTQYIPEGDKDDYPTRFVIYERK</sequence>
<accession>A0ABT0PAB5</accession>
<evidence type="ECO:0000256" key="5">
    <source>
        <dbReference type="ARBA" id="ARBA00022857"/>
    </source>
</evidence>
<dbReference type="EC" id="1.5.1.3" evidence="3 8"/>
<proteinExistence type="inferred from homology"/>
<dbReference type="SUPFAM" id="SSF53597">
    <property type="entry name" value="Dihydrofolate reductase-like"/>
    <property type="match status" value="1"/>
</dbReference>
<evidence type="ECO:0000256" key="8">
    <source>
        <dbReference type="PIRNR" id="PIRNR000194"/>
    </source>
</evidence>
<evidence type="ECO:0000256" key="7">
    <source>
        <dbReference type="ARBA" id="ARBA00025067"/>
    </source>
</evidence>
<dbReference type="InterPro" id="IPR017925">
    <property type="entry name" value="DHFR_CS"/>
</dbReference>
<evidence type="ECO:0000256" key="4">
    <source>
        <dbReference type="ARBA" id="ARBA00022563"/>
    </source>
</evidence>
<evidence type="ECO:0000313" key="11">
    <source>
        <dbReference type="EMBL" id="MCL6230259.1"/>
    </source>
</evidence>
<feature type="domain" description="DHFR" evidence="10">
    <location>
        <begin position="4"/>
        <end position="168"/>
    </location>
</feature>
<comment type="function">
    <text evidence="7 8">Key enzyme in folate metabolism. Catalyzes an essential reaction for de novo glycine and purine synthesis, and for DNA precursor synthesis.</text>
</comment>